<dbReference type="InterPro" id="IPR000794">
    <property type="entry name" value="Beta-ketoacyl_synthase"/>
</dbReference>
<organism evidence="5 6">
    <name type="scientific">Pirellulimonas nuda</name>
    <dbReference type="NCBI Taxonomy" id="2528009"/>
    <lineage>
        <taxon>Bacteria</taxon>
        <taxon>Pseudomonadati</taxon>
        <taxon>Planctomycetota</taxon>
        <taxon>Planctomycetia</taxon>
        <taxon>Pirellulales</taxon>
        <taxon>Lacipirellulaceae</taxon>
        <taxon>Pirellulimonas</taxon>
    </lineage>
</organism>
<dbReference type="GO" id="GO:0004315">
    <property type="term" value="F:3-oxoacyl-[acyl-carrier-protein] synthase activity"/>
    <property type="evidence" value="ECO:0007669"/>
    <property type="project" value="UniProtKB-EC"/>
</dbReference>
<gene>
    <name evidence="5" type="primary">fabF_1</name>
    <name evidence="5" type="ORF">Pla175_09010</name>
</gene>
<dbReference type="RefSeq" id="WP_145281500.1">
    <property type="nucleotide sequence ID" value="NZ_CP036291.1"/>
</dbReference>
<dbReference type="SUPFAM" id="SSF53901">
    <property type="entry name" value="Thiolase-like"/>
    <property type="match status" value="2"/>
</dbReference>
<dbReference type="PROSITE" id="PS52004">
    <property type="entry name" value="KS3_2"/>
    <property type="match status" value="1"/>
</dbReference>
<protein>
    <submittedName>
        <fullName evidence="5">3-oxoacyl-[acyl-carrier-protein] synthase 2</fullName>
        <ecNumber evidence="5">2.3.1.179</ecNumber>
    </submittedName>
</protein>
<dbReference type="GO" id="GO:0006633">
    <property type="term" value="P:fatty acid biosynthetic process"/>
    <property type="evidence" value="ECO:0007669"/>
    <property type="project" value="TreeGrafter"/>
</dbReference>
<evidence type="ECO:0000313" key="6">
    <source>
        <dbReference type="Proteomes" id="UP000317429"/>
    </source>
</evidence>
<evidence type="ECO:0000259" key="4">
    <source>
        <dbReference type="PROSITE" id="PS52004"/>
    </source>
</evidence>
<dbReference type="SMART" id="SM00825">
    <property type="entry name" value="PKS_KS"/>
    <property type="match status" value="1"/>
</dbReference>
<dbReference type="GO" id="GO:0005829">
    <property type="term" value="C:cytosol"/>
    <property type="evidence" value="ECO:0007669"/>
    <property type="project" value="TreeGrafter"/>
</dbReference>
<dbReference type="Pfam" id="PF02801">
    <property type="entry name" value="Ketoacyl-synt_C"/>
    <property type="match status" value="1"/>
</dbReference>
<evidence type="ECO:0000256" key="2">
    <source>
        <dbReference type="ARBA" id="ARBA00022679"/>
    </source>
</evidence>
<keyword evidence="2 3" id="KW-0808">Transferase</keyword>
<keyword evidence="6" id="KW-1185">Reference proteome</keyword>
<dbReference type="PANTHER" id="PTHR11712">
    <property type="entry name" value="POLYKETIDE SYNTHASE-RELATED"/>
    <property type="match status" value="1"/>
</dbReference>
<dbReference type="AlphaFoldDB" id="A0A518D7V5"/>
<dbReference type="EC" id="2.3.1.179" evidence="5"/>
<sequence>MSNPSQNARRVVVTGFGQISPLGSTPQALADALAAGQSVVTRTAGTIAEKAPYPFVAAAPQFTGEIDDFGPLEGAKKKAIRKGLKLMCRETQMAVAAAQHALADAGFAENYPDPERAGVVLGSDYMMTLPEDYLAGIVKILEGEAVNFSRWGEEGLDEMQPLWMLKYLPNMPASHIAIYNDLRGPNNSLTMRESSGLMAIGEAMRTIARGHADMIVAGATGTRVMPMQAIHAWQSEEVAHEGDDPHAVSRPFDRDRCGAVLGESSAMLVLESLESARARGARVLGEVLGFGSSQATGKTMGANIDQAIANACRAALSDAGLDPGQVGHINSHGLSGPLSDRFEAQGIARVFGDPASQPPLIAIKSYQGNVGAASGVVELIASLLAFGADRLPRVLNYETPDPDCPVRPVTTDDQPAGCTALKISSTPQGQVAAVCIGAAPV</sequence>
<evidence type="ECO:0000313" key="5">
    <source>
        <dbReference type="EMBL" id="QDU87539.1"/>
    </source>
</evidence>
<dbReference type="InterPro" id="IPR020841">
    <property type="entry name" value="PKS_Beta-ketoAc_synthase_dom"/>
</dbReference>
<dbReference type="Proteomes" id="UP000317429">
    <property type="component" value="Chromosome"/>
</dbReference>
<comment type="similarity">
    <text evidence="1 3">Belongs to the thiolase-like superfamily. Beta-ketoacyl-ACP synthases family.</text>
</comment>
<dbReference type="OrthoDB" id="292158at2"/>
<dbReference type="Pfam" id="PF00109">
    <property type="entry name" value="ketoacyl-synt"/>
    <property type="match status" value="1"/>
</dbReference>
<dbReference type="EMBL" id="CP036291">
    <property type="protein sequence ID" value="QDU87539.1"/>
    <property type="molecule type" value="Genomic_DNA"/>
</dbReference>
<dbReference type="Gene3D" id="3.40.47.10">
    <property type="match status" value="2"/>
</dbReference>
<accession>A0A518D7V5</accession>
<evidence type="ECO:0000256" key="1">
    <source>
        <dbReference type="ARBA" id="ARBA00008467"/>
    </source>
</evidence>
<dbReference type="KEGG" id="pnd:Pla175_09010"/>
<dbReference type="InterPro" id="IPR014031">
    <property type="entry name" value="Ketoacyl_synth_C"/>
</dbReference>
<dbReference type="InterPro" id="IPR014030">
    <property type="entry name" value="Ketoacyl_synth_N"/>
</dbReference>
<proteinExistence type="inferred from homology"/>
<reference evidence="5 6" key="1">
    <citation type="submission" date="2019-02" db="EMBL/GenBank/DDBJ databases">
        <title>Deep-cultivation of Planctomycetes and their phenomic and genomic characterization uncovers novel biology.</title>
        <authorList>
            <person name="Wiegand S."/>
            <person name="Jogler M."/>
            <person name="Boedeker C."/>
            <person name="Pinto D."/>
            <person name="Vollmers J."/>
            <person name="Rivas-Marin E."/>
            <person name="Kohn T."/>
            <person name="Peeters S.H."/>
            <person name="Heuer A."/>
            <person name="Rast P."/>
            <person name="Oberbeckmann S."/>
            <person name="Bunk B."/>
            <person name="Jeske O."/>
            <person name="Meyerdierks A."/>
            <person name="Storesund J.E."/>
            <person name="Kallscheuer N."/>
            <person name="Luecker S."/>
            <person name="Lage O.M."/>
            <person name="Pohl T."/>
            <person name="Merkel B.J."/>
            <person name="Hornburger P."/>
            <person name="Mueller R.-W."/>
            <person name="Bruemmer F."/>
            <person name="Labrenz M."/>
            <person name="Spormann A.M."/>
            <person name="Op den Camp H."/>
            <person name="Overmann J."/>
            <person name="Amann R."/>
            <person name="Jetten M.S.M."/>
            <person name="Mascher T."/>
            <person name="Medema M.H."/>
            <person name="Devos D.P."/>
            <person name="Kaster A.-K."/>
            <person name="Ovreas L."/>
            <person name="Rohde M."/>
            <person name="Galperin M.Y."/>
            <person name="Jogler C."/>
        </authorList>
    </citation>
    <scope>NUCLEOTIDE SEQUENCE [LARGE SCALE GENOMIC DNA]</scope>
    <source>
        <strain evidence="5 6">Pla175</strain>
    </source>
</reference>
<evidence type="ECO:0000256" key="3">
    <source>
        <dbReference type="RuleBase" id="RU003694"/>
    </source>
</evidence>
<dbReference type="InterPro" id="IPR016039">
    <property type="entry name" value="Thiolase-like"/>
</dbReference>
<keyword evidence="5" id="KW-0012">Acyltransferase</keyword>
<dbReference type="PANTHER" id="PTHR11712:SF336">
    <property type="entry name" value="3-OXOACYL-[ACYL-CARRIER-PROTEIN] SYNTHASE, MITOCHONDRIAL"/>
    <property type="match status" value="1"/>
</dbReference>
<feature type="domain" description="Ketosynthase family 3 (KS3)" evidence="4">
    <location>
        <begin position="8"/>
        <end position="441"/>
    </location>
</feature>
<name>A0A518D7V5_9BACT</name>